<evidence type="ECO:0000256" key="1">
    <source>
        <dbReference type="SAM" id="Phobius"/>
    </source>
</evidence>
<dbReference type="SUPFAM" id="SSF103473">
    <property type="entry name" value="MFS general substrate transporter"/>
    <property type="match status" value="1"/>
</dbReference>
<dbReference type="Proteomes" id="UP000282574">
    <property type="component" value="Unassembled WGS sequence"/>
</dbReference>
<dbReference type="EMBL" id="RSCK01000073">
    <property type="protein sequence ID" value="RUT05827.1"/>
    <property type="molecule type" value="Genomic_DNA"/>
</dbReference>
<proteinExistence type="predicted"/>
<dbReference type="PANTHER" id="PTHR23528:SF1">
    <property type="entry name" value="MAJOR FACILITATOR SUPERFAMILY (MFS) PROFILE DOMAIN-CONTAINING PROTEIN"/>
    <property type="match status" value="1"/>
</dbReference>
<gene>
    <name evidence="2" type="ORF">DSM107010_54150</name>
</gene>
<feature type="transmembrane region" description="Helical" evidence="1">
    <location>
        <begin position="174"/>
        <end position="199"/>
    </location>
</feature>
<dbReference type="RefSeq" id="WP_106168437.1">
    <property type="nucleotide sequence ID" value="NZ_JAVKZF010000001.1"/>
</dbReference>
<feature type="transmembrane region" description="Helical" evidence="1">
    <location>
        <begin position="314"/>
        <end position="340"/>
    </location>
</feature>
<feature type="transmembrane region" description="Helical" evidence="1">
    <location>
        <begin position="88"/>
        <end position="109"/>
    </location>
</feature>
<dbReference type="Gene3D" id="1.20.1250.20">
    <property type="entry name" value="MFS general substrate transporter like domains"/>
    <property type="match status" value="2"/>
</dbReference>
<keyword evidence="3" id="KW-1185">Reference proteome</keyword>
<accession>A0AB37UDE0</accession>
<feature type="transmembrane region" description="Helical" evidence="1">
    <location>
        <begin position="115"/>
        <end position="137"/>
    </location>
</feature>
<dbReference type="InterPro" id="IPR036259">
    <property type="entry name" value="MFS_trans_sf"/>
</dbReference>
<feature type="transmembrane region" description="Helical" evidence="1">
    <location>
        <begin position="12"/>
        <end position="35"/>
    </location>
</feature>
<evidence type="ECO:0000313" key="3">
    <source>
        <dbReference type="Proteomes" id="UP000282574"/>
    </source>
</evidence>
<dbReference type="PANTHER" id="PTHR23528">
    <property type="match status" value="1"/>
</dbReference>
<keyword evidence="1" id="KW-0472">Membrane</keyword>
<keyword evidence="1" id="KW-0812">Transmembrane</keyword>
<feature type="transmembrane region" description="Helical" evidence="1">
    <location>
        <begin position="260"/>
        <end position="278"/>
    </location>
</feature>
<organism evidence="2 3">
    <name type="scientific">Chroococcidiopsis cubana SAG 39.79</name>
    <dbReference type="NCBI Taxonomy" id="388085"/>
    <lineage>
        <taxon>Bacteria</taxon>
        <taxon>Bacillati</taxon>
        <taxon>Cyanobacteriota</taxon>
        <taxon>Cyanophyceae</taxon>
        <taxon>Chroococcidiopsidales</taxon>
        <taxon>Chroococcidiopsidaceae</taxon>
        <taxon>Chroococcidiopsis</taxon>
    </lineage>
</organism>
<comment type="caution">
    <text evidence="2">The sequence shown here is derived from an EMBL/GenBank/DDBJ whole genome shotgun (WGS) entry which is preliminary data.</text>
</comment>
<evidence type="ECO:0000313" key="2">
    <source>
        <dbReference type="EMBL" id="RUT05827.1"/>
    </source>
</evidence>
<feature type="transmembrane region" description="Helical" evidence="1">
    <location>
        <begin position="149"/>
        <end position="168"/>
    </location>
</feature>
<keyword evidence="1" id="KW-1133">Transmembrane helix</keyword>
<reference evidence="2 3" key="1">
    <citation type="journal article" date="2019" name="Genome Biol. Evol.">
        <title>Day and night: Metabolic profiles and evolutionary relationships of six axenic non-marine cyanobacteria.</title>
        <authorList>
            <person name="Will S.E."/>
            <person name="Henke P."/>
            <person name="Boedeker C."/>
            <person name="Huang S."/>
            <person name="Brinkmann H."/>
            <person name="Rohde M."/>
            <person name="Jarek M."/>
            <person name="Friedl T."/>
            <person name="Seufert S."/>
            <person name="Schumacher M."/>
            <person name="Overmann J."/>
            <person name="Neumann-Schaal M."/>
            <person name="Petersen J."/>
        </authorList>
    </citation>
    <scope>NUCLEOTIDE SEQUENCE [LARGE SCALE GENOMIC DNA]</scope>
    <source>
        <strain evidence="2 3">SAG 39.79</strain>
    </source>
</reference>
<dbReference type="AlphaFoldDB" id="A0AB37UDE0"/>
<sequence>MSRQPRKLTQPAILWLQVWGLAALQGAITLTWIVYNLYLPQLLVQFGYAKQLAVGLLMVENALAIVMEPLMGGLSDRAKHWLGSRFPFIAVGVVLSSALFIAIPATVVFGQQAGVTRTVLLVVLVSWALAMTVFRSPAISLLARYAKPAQLPLAASLLTLVAGVIGAFKPIASQFILSLGAVLTFTIGSLVLLGTAAVLRSLNSYVQTPEAAVDRTAVQSLSISALGLIFITGASLTWGTKSFMGMLPQMLRTQLDMANVDWLMVGIAIALAFAALPAGEWAVEVGNRKAMLIGIGVTVGLLEASVFIPTWVTLGAAVVAVIAGMSVIFNGVIHFALALVPPQQAGLGTGMYFGGVAAAVSLFGSIFPPTAPTAPVIGAIGGAIAFLVAALCIAASFQVRSTSDADLATD</sequence>
<feature type="transmembrane region" description="Helical" evidence="1">
    <location>
        <begin position="376"/>
        <end position="397"/>
    </location>
</feature>
<feature type="transmembrane region" description="Helical" evidence="1">
    <location>
        <begin position="352"/>
        <end position="370"/>
    </location>
</feature>
<name>A0AB37UDE0_9CYAN</name>
<protein>
    <recommendedName>
        <fullName evidence="4">MFS transporter</fullName>
    </recommendedName>
</protein>
<feature type="transmembrane region" description="Helical" evidence="1">
    <location>
        <begin position="220"/>
        <end position="240"/>
    </location>
</feature>
<evidence type="ECO:0008006" key="4">
    <source>
        <dbReference type="Google" id="ProtNLM"/>
    </source>
</evidence>